<dbReference type="Proteomes" id="UP001597206">
    <property type="component" value="Unassembled WGS sequence"/>
</dbReference>
<dbReference type="PANTHER" id="PTHR43096">
    <property type="entry name" value="DNAJ HOMOLOG 1, MITOCHONDRIAL-RELATED"/>
    <property type="match status" value="1"/>
</dbReference>
<evidence type="ECO:0000256" key="4">
    <source>
        <dbReference type="ARBA" id="ARBA00022737"/>
    </source>
</evidence>
<keyword evidence="15" id="KW-1185">Reference proteome</keyword>
<feature type="binding site" evidence="9">
    <location>
        <position position="168"/>
    </location>
    <ligand>
        <name>Zn(2+)</name>
        <dbReference type="ChEBI" id="CHEBI:29105"/>
        <label>2</label>
    </ligand>
</feature>
<keyword evidence="6 9" id="KW-0862">Zinc</keyword>
<dbReference type="InterPro" id="IPR008971">
    <property type="entry name" value="HSP40/DnaJ_pept-bd"/>
</dbReference>
<accession>A0ABW3P9I6</accession>
<feature type="binding site" evidence="9">
    <location>
        <position position="193"/>
    </location>
    <ligand>
        <name>Zn(2+)</name>
        <dbReference type="ChEBI" id="CHEBI:29105"/>
        <label>2</label>
    </ligand>
</feature>
<dbReference type="InterPro" id="IPR012724">
    <property type="entry name" value="DnaJ"/>
</dbReference>
<evidence type="ECO:0000256" key="1">
    <source>
        <dbReference type="ARBA" id="ARBA00022490"/>
    </source>
</evidence>
<dbReference type="InterPro" id="IPR001623">
    <property type="entry name" value="DnaJ_domain"/>
</dbReference>
<dbReference type="NCBIfam" id="TIGR02349">
    <property type="entry name" value="DnaJ_bact"/>
    <property type="match status" value="1"/>
</dbReference>
<dbReference type="SUPFAM" id="SSF49493">
    <property type="entry name" value="HSP40/DnaJ peptide-binding domain"/>
    <property type="match status" value="2"/>
</dbReference>
<evidence type="ECO:0000256" key="7">
    <source>
        <dbReference type="ARBA" id="ARBA00023016"/>
    </source>
</evidence>
<dbReference type="Gene3D" id="2.10.230.10">
    <property type="entry name" value="Heat shock protein DnaJ, cysteine-rich domain"/>
    <property type="match status" value="1"/>
</dbReference>
<evidence type="ECO:0000259" key="13">
    <source>
        <dbReference type="PROSITE" id="PS51188"/>
    </source>
</evidence>
<feature type="region of interest" description="Disordered" evidence="11">
    <location>
        <begin position="351"/>
        <end position="378"/>
    </location>
</feature>
<evidence type="ECO:0000256" key="9">
    <source>
        <dbReference type="HAMAP-Rule" id="MF_01152"/>
    </source>
</evidence>
<dbReference type="Pfam" id="PF00226">
    <property type="entry name" value="DnaJ"/>
    <property type="match status" value="1"/>
</dbReference>
<dbReference type="PROSITE" id="PS00636">
    <property type="entry name" value="DNAJ_1"/>
    <property type="match status" value="1"/>
</dbReference>
<dbReference type="RefSeq" id="WP_379032272.1">
    <property type="nucleotide sequence ID" value="NZ_JBHTLN010000001.1"/>
</dbReference>
<comment type="caution">
    <text evidence="14">The sequence shown here is derived from an EMBL/GenBank/DDBJ whole genome shotgun (WGS) entry which is preliminary data.</text>
</comment>
<evidence type="ECO:0000259" key="12">
    <source>
        <dbReference type="PROSITE" id="PS50076"/>
    </source>
</evidence>
<evidence type="ECO:0000256" key="3">
    <source>
        <dbReference type="ARBA" id="ARBA00022723"/>
    </source>
</evidence>
<feature type="binding site" evidence="9">
    <location>
        <position position="151"/>
    </location>
    <ligand>
        <name>Zn(2+)</name>
        <dbReference type="ChEBI" id="CHEBI:29105"/>
        <label>1</label>
    </ligand>
</feature>
<dbReference type="Pfam" id="PF01556">
    <property type="entry name" value="DnaJ_C"/>
    <property type="match status" value="1"/>
</dbReference>
<comment type="domain">
    <text evidence="9">The J domain is necessary and sufficient to stimulate DnaK ATPase activity. Zinc center 1 plays an important role in the autonomous, DnaK-independent chaperone activity of DnaJ. Zinc center 2 is essential for interaction with DnaK and for DnaJ activity.</text>
</comment>
<feature type="binding site" evidence="9">
    <location>
        <position position="207"/>
    </location>
    <ligand>
        <name>Zn(2+)</name>
        <dbReference type="ChEBI" id="CHEBI:29105"/>
        <label>1</label>
    </ligand>
</feature>
<dbReference type="CDD" id="cd10719">
    <property type="entry name" value="DnaJ_zf"/>
    <property type="match status" value="1"/>
</dbReference>
<keyword evidence="1 9" id="KW-0963">Cytoplasm</keyword>
<dbReference type="InterPro" id="IPR002939">
    <property type="entry name" value="DnaJ_C"/>
</dbReference>
<dbReference type="Pfam" id="PF00684">
    <property type="entry name" value="DnaJ_CXXCXGXG"/>
    <property type="match status" value="1"/>
</dbReference>
<dbReference type="PANTHER" id="PTHR43096:SF48">
    <property type="entry name" value="CHAPERONE PROTEIN DNAJ"/>
    <property type="match status" value="1"/>
</dbReference>
<sequence length="378" mass="40933">MAAAKKDYYEVLGVNRDAGDEEIKKSFKKLAMKFHPDRNPDNPKAEESFKEAKEAYEILSDEQKRAAYDQYGHAGVDQSMGGGGFSGFNSGNFSDAFGDIFGDIFGGGGGGRNQRSNVYRGADLRYNLEISLEEAAKGTETKIRIPVQTNCETCHGSGARPGTSPVTCTTCNGHGQVRMQQGFFSVQQTCPKCHGSGKMVKEPCPTCHGGGRVKQNKTLNVKIPAGVDEGDRIRLSGEGEAGVNGGPTGDLYVVVHLKEHAIFQREGANLHCEMPISFSTAALGGEIEVPTLDGAAKMKIPSETQTGSVFRLRGKGIKPLRSSEHGDLMVHVVVETPVRLTEKQKELLREFESSTQADAGKHSPKNKSWVDKARDFFS</sequence>
<comment type="subcellular location">
    <subcellularLocation>
        <location evidence="9">Cytoplasm</location>
    </subcellularLocation>
</comment>
<dbReference type="CDD" id="cd10747">
    <property type="entry name" value="DnaJ_C"/>
    <property type="match status" value="1"/>
</dbReference>
<keyword evidence="5 9" id="KW-0863">Zinc-finger</keyword>
<organism evidence="14 15">
    <name type="scientific">Methylophilus flavus</name>
    <dbReference type="NCBI Taxonomy" id="640084"/>
    <lineage>
        <taxon>Bacteria</taxon>
        <taxon>Pseudomonadati</taxon>
        <taxon>Pseudomonadota</taxon>
        <taxon>Betaproteobacteria</taxon>
        <taxon>Nitrosomonadales</taxon>
        <taxon>Methylophilaceae</taxon>
        <taxon>Methylophilus</taxon>
    </lineage>
</organism>
<feature type="repeat" description="CXXCXGXG motif" evidence="9">
    <location>
        <begin position="204"/>
        <end position="211"/>
    </location>
</feature>
<comment type="similarity">
    <text evidence="9">Belongs to the DnaJ family.</text>
</comment>
<feature type="binding site" evidence="9">
    <location>
        <position position="171"/>
    </location>
    <ligand>
        <name>Zn(2+)</name>
        <dbReference type="ChEBI" id="CHEBI:29105"/>
        <label>2</label>
    </ligand>
</feature>
<dbReference type="SMART" id="SM00271">
    <property type="entry name" value="DnaJ"/>
    <property type="match status" value="1"/>
</dbReference>
<feature type="compositionally biased region" description="Basic and acidic residues" evidence="11">
    <location>
        <begin position="368"/>
        <end position="378"/>
    </location>
</feature>
<feature type="repeat" description="CXXCXGXG motif" evidence="9">
    <location>
        <begin position="190"/>
        <end position="197"/>
    </location>
</feature>
<dbReference type="EMBL" id="JBHTLN010000001">
    <property type="protein sequence ID" value="MFD1122212.1"/>
    <property type="molecule type" value="Genomic_DNA"/>
</dbReference>
<evidence type="ECO:0000256" key="2">
    <source>
        <dbReference type="ARBA" id="ARBA00022705"/>
    </source>
</evidence>
<evidence type="ECO:0000256" key="5">
    <source>
        <dbReference type="ARBA" id="ARBA00022771"/>
    </source>
</evidence>
<dbReference type="PROSITE" id="PS51188">
    <property type="entry name" value="ZF_CR"/>
    <property type="match status" value="1"/>
</dbReference>
<keyword evidence="8 9" id="KW-0143">Chaperone</keyword>
<feature type="binding site" evidence="9">
    <location>
        <position position="190"/>
    </location>
    <ligand>
        <name>Zn(2+)</name>
        <dbReference type="ChEBI" id="CHEBI:29105"/>
        <label>2</label>
    </ligand>
</feature>
<keyword evidence="14" id="KW-0560">Oxidoreductase</keyword>
<feature type="domain" description="CR-type" evidence="13">
    <location>
        <begin position="138"/>
        <end position="216"/>
    </location>
</feature>
<dbReference type="PRINTS" id="PR00625">
    <property type="entry name" value="JDOMAIN"/>
</dbReference>
<dbReference type="CDD" id="cd06257">
    <property type="entry name" value="DnaJ"/>
    <property type="match status" value="1"/>
</dbReference>
<dbReference type="InterPro" id="IPR018253">
    <property type="entry name" value="DnaJ_domain_CS"/>
</dbReference>
<feature type="repeat" description="CXXCXGXG motif" evidence="9">
    <location>
        <begin position="168"/>
        <end position="175"/>
    </location>
</feature>
<dbReference type="InterPro" id="IPR036869">
    <property type="entry name" value="J_dom_sf"/>
</dbReference>
<dbReference type="NCBIfam" id="NF008035">
    <property type="entry name" value="PRK10767.1"/>
    <property type="match status" value="1"/>
</dbReference>
<evidence type="ECO:0000313" key="14">
    <source>
        <dbReference type="EMBL" id="MFD1122212.1"/>
    </source>
</evidence>
<dbReference type="Gene3D" id="1.10.287.110">
    <property type="entry name" value="DnaJ domain"/>
    <property type="match status" value="1"/>
</dbReference>
<feature type="repeat" description="CXXCXGXG motif" evidence="9">
    <location>
        <begin position="151"/>
        <end position="158"/>
    </location>
</feature>
<dbReference type="SUPFAM" id="SSF46565">
    <property type="entry name" value="Chaperone J-domain"/>
    <property type="match status" value="1"/>
</dbReference>
<gene>
    <name evidence="9 14" type="primary">dnaJ</name>
    <name evidence="14" type="ORF">ACFQ2T_06840</name>
</gene>
<dbReference type="InterPro" id="IPR036410">
    <property type="entry name" value="HSP_DnaJ_Cys-rich_dom_sf"/>
</dbReference>
<keyword evidence="7 9" id="KW-0346">Stress response</keyword>
<evidence type="ECO:0000256" key="8">
    <source>
        <dbReference type="ARBA" id="ARBA00023186"/>
    </source>
</evidence>
<keyword evidence="3 9" id="KW-0479">Metal-binding</keyword>
<protein>
    <recommendedName>
        <fullName evidence="9">Chaperone protein DnaJ</fullName>
    </recommendedName>
</protein>
<comment type="subunit">
    <text evidence="9">Homodimer.</text>
</comment>
<evidence type="ECO:0000313" key="15">
    <source>
        <dbReference type="Proteomes" id="UP001597206"/>
    </source>
</evidence>
<evidence type="ECO:0000256" key="10">
    <source>
        <dbReference type="PROSITE-ProRule" id="PRU00546"/>
    </source>
</evidence>
<dbReference type="InterPro" id="IPR001305">
    <property type="entry name" value="HSP_DnaJ_Cys-rich_dom"/>
</dbReference>
<dbReference type="GO" id="GO:0016491">
    <property type="term" value="F:oxidoreductase activity"/>
    <property type="evidence" value="ECO:0007669"/>
    <property type="project" value="UniProtKB-KW"/>
</dbReference>
<keyword evidence="4 9" id="KW-0677">Repeat</keyword>
<evidence type="ECO:0000256" key="11">
    <source>
        <dbReference type="SAM" id="MobiDB-lite"/>
    </source>
</evidence>
<name>A0ABW3P9I6_9PROT</name>
<dbReference type="SUPFAM" id="SSF57938">
    <property type="entry name" value="DnaJ/Hsp40 cysteine-rich domain"/>
    <property type="match status" value="1"/>
</dbReference>
<dbReference type="HAMAP" id="MF_01152">
    <property type="entry name" value="DnaJ"/>
    <property type="match status" value="1"/>
</dbReference>
<comment type="function">
    <text evidence="9">Participates actively in the response to hyperosmotic and heat shock by preventing the aggregation of stress-denatured proteins and by disaggregating proteins, also in an autonomous, DnaK-independent fashion. Unfolded proteins bind initially to DnaJ; upon interaction with the DnaJ-bound protein, DnaK hydrolyzes its bound ATP, resulting in the formation of a stable complex. GrpE releases ADP from DnaK; ATP binding to DnaK triggers the release of the substrate protein, thus completing the reaction cycle. Several rounds of ATP-dependent interactions between DnaJ, DnaK and GrpE are required for fully efficient folding. Also involved, together with DnaK and GrpE, in the DNA replication of plasmids through activation of initiation proteins.</text>
</comment>
<dbReference type="Gene3D" id="2.60.260.20">
    <property type="entry name" value="Urease metallochaperone UreE, N-terminal domain"/>
    <property type="match status" value="2"/>
</dbReference>
<evidence type="ECO:0000256" key="6">
    <source>
        <dbReference type="ARBA" id="ARBA00022833"/>
    </source>
</evidence>
<comment type="cofactor">
    <cofactor evidence="9">
        <name>Zn(2+)</name>
        <dbReference type="ChEBI" id="CHEBI:29105"/>
    </cofactor>
    <text evidence="9">Binds 2 Zn(2+) ions per monomer.</text>
</comment>
<reference evidence="15" key="1">
    <citation type="journal article" date="2019" name="Int. J. Syst. Evol. Microbiol.">
        <title>The Global Catalogue of Microorganisms (GCM) 10K type strain sequencing project: providing services to taxonomists for standard genome sequencing and annotation.</title>
        <authorList>
            <consortium name="The Broad Institute Genomics Platform"/>
            <consortium name="The Broad Institute Genome Sequencing Center for Infectious Disease"/>
            <person name="Wu L."/>
            <person name="Ma J."/>
        </authorList>
    </citation>
    <scope>NUCLEOTIDE SEQUENCE [LARGE SCALE GENOMIC DNA]</scope>
    <source>
        <strain evidence="15">CCUG 58411</strain>
    </source>
</reference>
<proteinExistence type="inferred from homology"/>
<feature type="binding site" evidence="9">
    <location>
        <position position="154"/>
    </location>
    <ligand>
        <name>Zn(2+)</name>
        <dbReference type="ChEBI" id="CHEBI:29105"/>
        <label>1</label>
    </ligand>
</feature>
<keyword evidence="2 9" id="KW-0235">DNA replication</keyword>
<feature type="binding site" evidence="9">
    <location>
        <position position="204"/>
    </location>
    <ligand>
        <name>Zn(2+)</name>
        <dbReference type="ChEBI" id="CHEBI:29105"/>
        <label>1</label>
    </ligand>
</feature>
<feature type="zinc finger region" description="CR-type" evidence="10">
    <location>
        <begin position="138"/>
        <end position="216"/>
    </location>
</feature>
<dbReference type="PROSITE" id="PS50076">
    <property type="entry name" value="DNAJ_2"/>
    <property type="match status" value="1"/>
</dbReference>
<feature type="domain" description="J" evidence="12">
    <location>
        <begin position="7"/>
        <end position="72"/>
    </location>
</feature>